<reference evidence="1 2" key="1">
    <citation type="submission" date="2014-11" db="EMBL/GenBank/DDBJ databases">
        <title>Pan-genome of Gallibacterium spp.</title>
        <authorList>
            <person name="Kudirkiene E."/>
            <person name="Bojesen A.M."/>
        </authorList>
    </citation>
    <scope>NUCLEOTIDE SEQUENCE [LARGE SCALE GENOMIC DNA]</scope>
    <source>
        <strain evidence="1 2">Gerl. 2740/89</strain>
    </source>
</reference>
<name>A0AB36DUN6_9PAST</name>
<protein>
    <submittedName>
        <fullName evidence="1">Uncharacterized protein</fullName>
    </submittedName>
</protein>
<accession>A0AB36DUN6</accession>
<organism evidence="1 2">
    <name type="scientific">Gallibacterium genomosp. 1</name>
    <dbReference type="NCBI Taxonomy" id="155515"/>
    <lineage>
        <taxon>Bacteria</taxon>
        <taxon>Pseudomonadati</taxon>
        <taxon>Pseudomonadota</taxon>
        <taxon>Gammaproteobacteria</taxon>
        <taxon>Pasteurellales</taxon>
        <taxon>Pasteurellaceae</taxon>
        <taxon>Gallibacterium</taxon>
    </lineage>
</organism>
<dbReference type="RefSeq" id="WP_065231667.1">
    <property type="nucleotide sequence ID" value="NZ_JTJP01000055.1"/>
</dbReference>
<proteinExistence type="predicted"/>
<evidence type="ECO:0000313" key="1">
    <source>
        <dbReference type="EMBL" id="OBW98690.1"/>
    </source>
</evidence>
<comment type="caution">
    <text evidence="1">The sequence shown here is derived from an EMBL/GenBank/DDBJ whole genome shotgun (WGS) entry which is preliminary data.</text>
</comment>
<sequence length="209" mass="23544">MKKVLFLYLLPTISFAQSSIETCSDIKDNQQSAECYLELLNKNPSMEEQLIIKEKIDELTKKVSAQLRAWSYNENKDKMRGTSSFMASIASLNEIKLHASYDTAMLGLALRKNTNGNDVILALTGGIFNCRIDGCKISVKFDEGNIESYKMVESSSGNSKTLFVLGDKTIKSFASKLKKAKHLIIEVPIYNYGNAQFEFNVEGLNWEHF</sequence>
<evidence type="ECO:0000313" key="2">
    <source>
        <dbReference type="Proteomes" id="UP000092594"/>
    </source>
</evidence>
<dbReference type="AlphaFoldDB" id="A0AB36DUN6"/>
<dbReference type="EMBL" id="JTJQ01000040">
    <property type="protein sequence ID" value="OBW98690.1"/>
    <property type="molecule type" value="Genomic_DNA"/>
</dbReference>
<gene>
    <name evidence="1" type="ORF">QV05_10585</name>
</gene>
<dbReference type="Proteomes" id="UP000092594">
    <property type="component" value="Unassembled WGS sequence"/>
</dbReference>
<keyword evidence="2" id="KW-1185">Reference proteome</keyword>